<organism evidence="4">
    <name type="scientific">Enterobius vermicularis</name>
    <name type="common">Human pinworm</name>
    <dbReference type="NCBI Taxonomy" id="51028"/>
    <lineage>
        <taxon>Eukaryota</taxon>
        <taxon>Metazoa</taxon>
        <taxon>Ecdysozoa</taxon>
        <taxon>Nematoda</taxon>
        <taxon>Chromadorea</taxon>
        <taxon>Rhabditida</taxon>
        <taxon>Spirurina</taxon>
        <taxon>Oxyuridomorpha</taxon>
        <taxon>Oxyuroidea</taxon>
        <taxon>Oxyuridae</taxon>
        <taxon>Enterobius</taxon>
    </lineage>
</organism>
<feature type="region of interest" description="Disordered" evidence="1">
    <location>
        <begin position="29"/>
        <end position="73"/>
    </location>
</feature>
<dbReference type="AlphaFoldDB" id="A0A0N4VJY2"/>
<sequence length="250" mass="29728">MKEVRYNSFEEVQHILKMEKKLRSACASENEEIKKAKEEADELHQGMKEDLQRAKEKNKRLESDLRDAKHRKEQIEEALKDAEREIERQKDIINRQKQQIEQLKDKYSDLDDEEPEDCSQKPTNVSYQERHSQEKRNSEEDRAGNRLQEPQRARWASQPGRDGYELDEDGGETNLHFQNRRNNSPLADRSSLQRQRDKRKSSSQKWTPRRECENSPSPRRSVSPSADLQSDEAQESDRQRKYNDITQFEE</sequence>
<gene>
    <name evidence="2" type="ORF">EVEC_LOCUS10478</name>
</gene>
<reference evidence="2 3" key="2">
    <citation type="submission" date="2018-10" db="EMBL/GenBank/DDBJ databases">
        <authorList>
            <consortium name="Pathogen Informatics"/>
        </authorList>
    </citation>
    <scope>NUCLEOTIDE SEQUENCE [LARGE SCALE GENOMIC DNA]</scope>
</reference>
<reference evidence="4" key="1">
    <citation type="submission" date="2017-02" db="UniProtKB">
        <authorList>
            <consortium name="WormBaseParasite"/>
        </authorList>
    </citation>
    <scope>IDENTIFICATION</scope>
</reference>
<dbReference type="EMBL" id="UXUI01010883">
    <property type="protein sequence ID" value="VDD95727.1"/>
    <property type="molecule type" value="Genomic_DNA"/>
</dbReference>
<evidence type="ECO:0000313" key="3">
    <source>
        <dbReference type="Proteomes" id="UP000274131"/>
    </source>
</evidence>
<proteinExistence type="predicted"/>
<dbReference type="Proteomes" id="UP000274131">
    <property type="component" value="Unassembled WGS sequence"/>
</dbReference>
<feature type="compositionally biased region" description="Polar residues" evidence="1">
    <location>
        <begin position="175"/>
        <end position="193"/>
    </location>
</feature>
<feature type="compositionally biased region" description="Basic and acidic residues" evidence="1">
    <location>
        <begin position="128"/>
        <end position="152"/>
    </location>
</feature>
<dbReference type="WBParaSite" id="EVEC_0001115301-mRNA-1">
    <property type="protein sequence ID" value="EVEC_0001115301-mRNA-1"/>
    <property type="gene ID" value="EVEC_0001115301"/>
</dbReference>
<keyword evidence="3" id="KW-1185">Reference proteome</keyword>
<feature type="compositionally biased region" description="Basic and acidic residues" evidence="1">
    <location>
        <begin position="31"/>
        <end position="67"/>
    </location>
</feature>
<feature type="compositionally biased region" description="Low complexity" evidence="1">
    <location>
        <begin position="215"/>
        <end position="225"/>
    </location>
</feature>
<name>A0A0N4VJY2_ENTVE</name>
<accession>A0A0N4VJY2</accession>
<feature type="region of interest" description="Disordered" evidence="1">
    <location>
        <begin position="90"/>
        <end position="250"/>
    </location>
</feature>
<evidence type="ECO:0000313" key="4">
    <source>
        <dbReference type="WBParaSite" id="EVEC_0001115301-mRNA-1"/>
    </source>
</evidence>
<protein>
    <submittedName>
        <fullName evidence="4">CCDC50_N domain-containing protein</fullName>
    </submittedName>
</protein>
<evidence type="ECO:0000256" key="1">
    <source>
        <dbReference type="SAM" id="MobiDB-lite"/>
    </source>
</evidence>
<evidence type="ECO:0000313" key="2">
    <source>
        <dbReference type="EMBL" id="VDD95727.1"/>
    </source>
</evidence>